<dbReference type="InterPro" id="IPR005519">
    <property type="entry name" value="Acid_phosphat_B-like"/>
</dbReference>
<proteinExistence type="predicted"/>
<evidence type="ECO:0000313" key="2">
    <source>
        <dbReference type="EMBL" id="KAL3696581.1"/>
    </source>
</evidence>
<evidence type="ECO:0000313" key="3">
    <source>
        <dbReference type="Proteomes" id="UP001633002"/>
    </source>
</evidence>
<dbReference type="SUPFAM" id="SSF56784">
    <property type="entry name" value="HAD-like"/>
    <property type="match status" value="1"/>
</dbReference>
<dbReference type="PANTHER" id="PTHR31284:SF10">
    <property type="entry name" value="ACID PHOSPHATASE-LIKE PROTEIN"/>
    <property type="match status" value="1"/>
</dbReference>
<dbReference type="PANTHER" id="PTHR31284">
    <property type="entry name" value="ACID PHOSPHATASE-LIKE PROTEIN"/>
    <property type="match status" value="1"/>
</dbReference>
<dbReference type="EMBL" id="JBJQOH010000002">
    <property type="protein sequence ID" value="KAL3696581.1"/>
    <property type="molecule type" value="Genomic_DNA"/>
</dbReference>
<organism evidence="2 3">
    <name type="scientific">Riccia sorocarpa</name>
    <dbReference type="NCBI Taxonomy" id="122646"/>
    <lineage>
        <taxon>Eukaryota</taxon>
        <taxon>Viridiplantae</taxon>
        <taxon>Streptophyta</taxon>
        <taxon>Embryophyta</taxon>
        <taxon>Marchantiophyta</taxon>
        <taxon>Marchantiopsida</taxon>
        <taxon>Marchantiidae</taxon>
        <taxon>Marchantiales</taxon>
        <taxon>Ricciaceae</taxon>
        <taxon>Riccia</taxon>
    </lineage>
</organism>
<gene>
    <name evidence="2" type="ORF">R1sor_010657</name>
</gene>
<accession>A0ABD3I2Q6</accession>
<dbReference type="Proteomes" id="UP001633002">
    <property type="component" value="Unassembled WGS sequence"/>
</dbReference>
<protein>
    <recommendedName>
        <fullName evidence="4">Acid phosphatase</fullName>
    </recommendedName>
</protein>
<dbReference type="Gene3D" id="3.40.50.1000">
    <property type="entry name" value="HAD superfamily/HAD-like"/>
    <property type="match status" value="2"/>
</dbReference>
<reference evidence="2 3" key="1">
    <citation type="submission" date="2024-09" db="EMBL/GenBank/DDBJ databases">
        <title>Chromosome-scale assembly of Riccia sorocarpa.</title>
        <authorList>
            <person name="Paukszto L."/>
        </authorList>
    </citation>
    <scope>NUCLEOTIDE SEQUENCE [LARGE SCALE GENOMIC DNA]</scope>
    <source>
        <strain evidence="2">LP-2024</strain>
        <tissue evidence="2">Aerial parts of the thallus</tissue>
    </source>
</reference>
<dbReference type="AlphaFoldDB" id="A0ABD3I2Q6"/>
<comment type="caution">
    <text evidence="2">The sequence shown here is derived from an EMBL/GenBank/DDBJ whole genome shotgun (WGS) entry which is preliminary data.</text>
</comment>
<sequence>MTKSSATENGLHEATITLLNHGGSVWGDLWHIYMDNKGGWYGDFGGAIQVASDYFKTIRVHGDGLDVVVMGIDETALSNMEFFRKHNYGNAKVGIFFVSARSESQRDVTAENLIAAGYDQGWEGLILRQSHEDALTNKDFKSLHRAELERKGYRILFNIGDQWSDLEGPPENRGFKLSNPMYYRY</sequence>
<keyword evidence="3" id="KW-1185">Reference proteome</keyword>
<dbReference type="Pfam" id="PF03767">
    <property type="entry name" value="Acid_phosphat_B"/>
    <property type="match status" value="2"/>
</dbReference>
<evidence type="ECO:0008006" key="4">
    <source>
        <dbReference type="Google" id="ProtNLM"/>
    </source>
</evidence>
<dbReference type="InterPro" id="IPR036412">
    <property type="entry name" value="HAD-like_sf"/>
</dbReference>
<keyword evidence="1" id="KW-0732">Signal</keyword>
<name>A0ABD3I2Q6_9MARC</name>
<dbReference type="InterPro" id="IPR023214">
    <property type="entry name" value="HAD_sf"/>
</dbReference>
<evidence type="ECO:0000256" key="1">
    <source>
        <dbReference type="ARBA" id="ARBA00022729"/>
    </source>
</evidence>